<sequence>MDSRDKTTDSIVVTIEIDELSRSSDLATEYFGGGGDGTGELLVRRFLQLVGASLYAFEDEYPPVQTLKVVVAAFDGVADTSGTKTDKTLRLSASYFTHARHTDLDHELHGVIVHELVHVLQYDGSIDAGATANGGFIEGLADYVRITAGLAPGHWRPESQPPASNDKWDRGYEHTAYFLRWVDRNSPSNTASNTSSTGNVSNTAATFKLNLLLRDLVWDDALFEIVAGAPVNQLWRGYLASFIDAETKAADANVLANDHAVFTADLRSLLSIAESQKDPLFLGRMRASIARPLREYLLLFNSDDEIVRRGYEK</sequence>
<dbReference type="PANTHER" id="PTHR33321:SF12">
    <property type="entry name" value="PLANT BASIC SECRETORY PROTEIN (BSP) FAMILY PROTEIN"/>
    <property type="match status" value="1"/>
</dbReference>
<name>A0AAD5TAS4_9FUNG</name>
<proteinExistence type="predicted"/>
<dbReference type="InterPro" id="IPR007541">
    <property type="entry name" value="Uncharacterised_BSP"/>
</dbReference>
<evidence type="ECO:0000313" key="2">
    <source>
        <dbReference type="Proteomes" id="UP001211907"/>
    </source>
</evidence>
<evidence type="ECO:0000313" key="1">
    <source>
        <dbReference type="EMBL" id="KAJ3143110.1"/>
    </source>
</evidence>
<gene>
    <name evidence="1" type="ORF">HK100_010693</name>
</gene>
<dbReference type="PANTHER" id="PTHR33321">
    <property type="match status" value="1"/>
</dbReference>
<accession>A0AAD5TAS4</accession>
<keyword evidence="2" id="KW-1185">Reference proteome</keyword>
<organism evidence="1 2">
    <name type="scientific">Physocladia obscura</name>
    <dbReference type="NCBI Taxonomy" id="109957"/>
    <lineage>
        <taxon>Eukaryota</taxon>
        <taxon>Fungi</taxon>
        <taxon>Fungi incertae sedis</taxon>
        <taxon>Chytridiomycota</taxon>
        <taxon>Chytridiomycota incertae sedis</taxon>
        <taxon>Chytridiomycetes</taxon>
        <taxon>Chytridiales</taxon>
        <taxon>Chytriomycetaceae</taxon>
        <taxon>Physocladia</taxon>
    </lineage>
</organism>
<dbReference type="EMBL" id="JADGJH010000006">
    <property type="protein sequence ID" value="KAJ3143110.1"/>
    <property type="molecule type" value="Genomic_DNA"/>
</dbReference>
<protein>
    <recommendedName>
        <fullName evidence="3">Plant Basic Secretory Protein</fullName>
    </recommendedName>
</protein>
<dbReference type="Proteomes" id="UP001211907">
    <property type="component" value="Unassembled WGS sequence"/>
</dbReference>
<comment type="caution">
    <text evidence="1">The sequence shown here is derived from an EMBL/GenBank/DDBJ whole genome shotgun (WGS) entry which is preliminary data.</text>
</comment>
<dbReference type="AlphaFoldDB" id="A0AAD5TAS4"/>
<reference evidence="1" key="1">
    <citation type="submission" date="2020-05" db="EMBL/GenBank/DDBJ databases">
        <title>Phylogenomic resolution of chytrid fungi.</title>
        <authorList>
            <person name="Stajich J.E."/>
            <person name="Amses K."/>
            <person name="Simmons R."/>
            <person name="Seto K."/>
            <person name="Myers J."/>
            <person name="Bonds A."/>
            <person name="Quandt C.A."/>
            <person name="Barry K."/>
            <person name="Liu P."/>
            <person name="Grigoriev I."/>
            <person name="Longcore J.E."/>
            <person name="James T.Y."/>
        </authorList>
    </citation>
    <scope>NUCLEOTIDE SEQUENCE</scope>
    <source>
        <strain evidence="1">JEL0513</strain>
    </source>
</reference>
<dbReference type="Pfam" id="PF04450">
    <property type="entry name" value="BSP"/>
    <property type="match status" value="1"/>
</dbReference>
<evidence type="ECO:0008006" key="3">
    <source>
        <dbReference type="Google" id="ProtNLM"/>
    </source>
</evidence>